<keyword evidence="3" id="KW-0515">Mutator protein</keyword>
<dbReference type="PANTHER" id="PTHR47707:SF1">
    <property type="entry name" value="NUDIX HYDROLASE FAMILY PROTEIN"/>
    <property type="match status" value="1"/>
</dbReference>
<dbReference type="SUPFAM" id="SSF55811">
    <property type="entry name" value="Nudix"/>
    <property type="match status" value="1"/>
</dbReference>
<keyword evidence="9" id="KW-0234">DNA repair</keyword>
<sequence>MKKIEVSAALIVNEEKEILCTKRLGGEFDGMWEFPGGKIEDGEDGRAAVIREIKEELSVDIAVDEYFTTITYQYASFHLTMHLYFSSIINGELILNEHSDATWSSVDKMDNLNWVPADVQIIELLKDSSYLQ</sequence>
<evidence type="ECO:0000256" key="2">
    <source>
        <dbReference type="ARBA" id="ARBA00005582"/>
    </source>
</evidence>
<dbReference type="InterPro" id="IPR020476">
    <property type="entry name" value="Nudix_hydrolase"/>
</dbReference>
<keyword evidence="6" id="KW-0227">DNA damage</keyword>
<dbReference type="GO" id="GO:0006281">
    <property type="term" value="P:DNA repair"/>
    <property type="evidence" value="ECO:0007669"/>
    <property type="project" value="UniProtKB-KW"/>
</dbReference>
<evidence type="ECO:0000313" key="14">
    <source>
        <dbReference type="Proteomes" id="UP000541058"/>
    </source>
</evidence>
<comment type="catalytic activity">
    <reaction evidence="10">
        <text>8-oxo-dGTP + H2O = 8-oxo-dGMP + diphosphate + H(+)</text>
        <dbReference type="Rhea" id="RHEA:31575"/>
        <dbReference type="ChEBI" id="CHEBI:15377"/>
        <dbReference type="ChEBI" id="CHEBI:15378"/>
        <dbReference type="ChEBI" id="CHEBI:33019"/>
        <dbReference type="ChEBI" id="CHEBI:63224"/>
        <dbReference type="ChEBI" id="CHEBI:77896"/>
        <dbReference type="EC" id="3.6.1.55"/>
    </reaction>
</comment>
<keyword evidence="5" id="KW-0479">Metal-binding</keyword>
<keyword evidence="8" id="KW-0460">Magnesium</keyword>
<evidence type="ECO:0000256" key="8">
    <source>
        <dbReference type="ARBA" id="ARBA00022842"/>
    </source>
</evidence>
<dbReference type="EMBL" id="JAAYSM010000054">
    <property type="protein sequence ID" value="NLJ17570.1"/>
    <property type="molecule type" value="Genomic_DNA"/>
</dbReference>
<dbReference type="CDD" id="cd03425">
    <property type="entry name" value="NUDIX_MutT_NudA_like"/>
    <property type="match status" value="1"/>
</dbReference>
<evidence type="ECO:0000256" key="11">
    <source>
        <dbReference type="ARBA" id="ARBA00038905"/>
    </source>
</evidence>
<organism evidence="13 14">
    <name type="scientific">Globicatella sulfidifaciens</name>
    <dbReference type="NCBI Taxonomy" id="136093"/>
    <lineage>
        <taxon>Bacteria</taxon>
        <taxon>Bacillati</taxon>
        <taxon>Bacillota</taxon>
        <taxon>Bacilli</taxon>
        <taxon>Lactobacillales</taxon>
        <taxon>Aerococcaceae</taxon>
        <taxon>Globicatella</taxon>
    </lineage>
</organism>
<proteinExistence type="inferred from homology"/>
<dbReference type="RefSeq" id="WP_276646259.1">
    <property type="nucleotide sequence ID" value="NZ_JAAYSM010000054.1"/>
</dbReference>
<keyword evidence="4" id="KW-0235">DNA replication</keyword>
<dbReference type="GO" id="GO:0035539">
    <property type="term" value="F:8-oxo-7,8-dihydrodeoxyguanosine triphosphate pyrophosphatase activity"/>
    <property type="evidence" value="ECO:0007669"/>
    <property type="project" value="UniProtKB-EC"/>
</dbReference>
<evidence type="ECO:0000256" key="4">
    <source>
        <dbReference type="ARBA" id="ARBA00022705"/>
    </source>
</evidence>
<protein>
    <recommendedName>
        <fullName evidence="11">8-oxo-dGTP diphosphatase</fullName>
        <ecNumber evidence="11">3.6.1.55</ecNumber>
    </recommendedName>
</protein>
<dbReference type="GO" id="GO:0046872">
    <property type="term" value="F:metal ion binding"/>
    <property type="evidence" value="ECO:0007669"/>
    <property type="project" value="UniProtKB-KW"/>
</dbReference>
<dbReference type="InterPro" id="IPR047127">
    <property type="entry name" value="MutT-like"/>
</dbReference>
<comment type="similarity">
    <text evidence="2">Belongs to the Nudix hydrolase family.</text>
</comment>
<evidence type="ECO:0000256" key="3">
    <source>
        <dbReference type="ARBA" id="ARBA00022457"/>
    </source>
</evidence>
<dbReference type="Gene3D" id="3.90.79.10">
    <property type="entry name" value="Nucleoside Triphosphate Pyrophosphohydrolase"/>
    <property type="match status" value="1"/>
</dbReference>
<reference evidence="13 14" key="1">
    <citation type="journal article" date="2020" name="Biotechnol. Biofuels">
        <title>New insights from the biogas microbiome by comprehensive genome-resolved metagenomics of nearly 1600 species originating from multiple anaerobic digesters.</title>
        <authorList>
            <person name="Campanaro S."/>
            <person name="Treu L."/>
            <person name="Rodriguez-R L.M."/>
            <person name="Kovalovszki A."/>
            <person name="Ziels R.M."/>
            <person name="Maus I."/>
            <person name="Zhu X."/>
            <person name="Kougias P.G."/>
            <person name="Basile A."/>
            <person name="Luo G."/>
            <person name="Schluter A."/>
            <person name="Konstantinidis K.T."/>
            <person name="Angelidaki I."/>
        </authorList>
    </citation>
    <scope>NUCLEOTIDE SEQUENCE [LARGE SCALE GENOMIC DNA]</scope>
    <source>
        <strain evidence="13">AS23ysBPME_34</strain>
    </source>
</reference>
<accession>A0A7X8C230</accession>
<dbReference type="GO" id="GO:0044716">
    <property type="term" value="F:8-oxo-GDP phosphatase activity"/>
    <property type="evidence" value="ECO:0007669"/>
    <property type="project" value="TreeGrafter"/>
</dbReference>
<comment type="cofactor">
    <cofactor evidence="1">
        <name>Mg(2+)</name>
        <dbReference type="ChEBI" id="CHEBI:18420"/>
    </cofactor>
</comment>
<feature type="domain" description="Nudix hydrolase" evidence="12">
    <location>
        <begin position="2"/>
        <end position="127"/>
    </location>
</feature>
<evidence type="ECO:0000256" key="7">
    <source>
        <dbReference type="ARBA" id="ARBA00022801"/>
    </source>
</evidence>
<evidence type="ECO:0000313" key="13">
    <source>
        <dbReference type="EMBL" id="NLJ17570.1"/>
    </source>
</evidence>
<evidence type="ECO:0000256" key="10">
    <source>
        <dbReference type="ARBA" id="ARBA00035861"/>
    </source>
</evidence>
<dbReference type="Proteomes" id="UP000541058">
    <property type="component" value="Unassembled WGS sequence"/>
</dbReference>
<dbReference type="GO" id="GO:0006260">
    <property type="term" value="P:DNA replication"/>
    <property type="evidence" value="ECO:0007669"/>
    <property type="project" value="UniProtKB-KW"/>
</dbReference>
<dbReference type="InterPro" id="IPR000086">
    <property type="entry name" value="NUDIX_hydrolase_dom"/>
</dbReference>
<gene>
    <name evidence="13" type="ORF">GX355_01795</name>
</gene>
<evidence type="ECO:0000259" key="12">
    <source>
        <dbReference type="PROSITE" id="PS51462"/>
    </source>
</evidence>
<evidence type="ECO:0000256" key="6">
    <source>
        <dbReference type="ARBA" id="ARBA00022763"/>
    </source>
</evidence>
<dbReference type="EC" id="3.6.1.55" evidence="11"/>
<name>A0A7X8C230_9LACT</name>
<dbReference type="PROSITE" id="PS51462">
    <property type="entry name" value="NUDIX"/>
    <property type="match status" value="1"/>
</dbReference>
<dbReference type="GO" id="GO:0008413">
    <property type="term" value="F:8-oxo-7,8-dihydroguanosine triphosphate pyrophosphatase activity"/>
    <property type="evidence" value="ECO:0007669"/>
    <property type="project" value="TreeGrafter"/>
</dbReference>
<comment type="caution">
    <text evidence="13">The sequence shown here is derived from an EMBL/GenBank/DDBJ whole genome shotgun (WGS) entry which is preliminary data.</text>
</comment>
<dbReference type="PANTHER" id="PTHR47707">
    <property type="entry name" value="8-OXO-DGTP DIPHOSPHATASE"/>
    <property type="match status" value="1"/>
</dbReference>
<dbReference type="Pfam" id="PF00293">
    <property type="entry name" value="NUDIX"/>
    <property type="match status" value="1"/>
</dbReference>
<evidence type="ECO:0000256" key="1">
    <source>
        <dbReference type="ARBA" id="ARBA00001946"/>
    </source>
</evidence>
<dbReference type="AlphaFoldDB" id="A0A7X8C230"/>
<keyword evidence="7 13" id="KW-0378">Hydrolase</keyword>
<evidence type="ECO:0000256" key="9">
    <source>
        <dbReference type="ARBA" id="ARBA00023204"/>
    </source>
</evidence>
<dbReference type="PRINTS" id="PR00502">
    <property type="entry name" value="NUDIXFAMILY"/>
</dbReference>
<dbReference type="GO" id="GO:0044715">
    <property type="term" value="F:8-oxo-dGDP phosphatase activity"/>
    <property type="evidence" value="ECO:0007669"/>
    <property type="project" value="TreeGrafter"/>
</dbReference>
<dbReference type="InterPro" id="IPR015797">
    <property type="entry name" value="NUDIX_hydrolase-like_dom_sf"/>
</dbReference>
<evidence type="ECO:0000256" key="5">
    <source>
        <dbReference type="ARBA" id="ARBA00022723"/>
    </source>
</evidence>